<sequence>MNEKIKTLVDQRLNKIFNDYPENVELSDLKEELSSDLMSSAEDKLIDDVTPVIAVEKAFKEFGDIDEVINQVLNDTHQSEHYKHAAGHTFNIDNSGISIDNGELLNINDNGITVNNGKTIKINDDGIKFGNLVINDSGINFKGNVKSFKKGKDEFDNYFGKEFEDFDDDLNNEDFNTEVRVETLPLTDEYEFDYADLNKIKINYKNADLKVLSTDDNKIKISEYMSRTNPNYQVKTDLVDGVLSIKQGEIPHFLPLKIRVKILIPKSYVKALQIINDSGNLQVQNMHVLDKTIIECHSGAVYLNNFESQVLLLDVNSGKLTLDHILAKKQLTINDHSGLVNMDTVATPKFDISSKSGSIRGIDFNGAGNIIVKSGAIHMNFAKVTGDINIENNSGMVKLNMPEDDSYKFDLEAKEGIVHMKQATNWLHDIMNLKEGIVGDDPQYQLTVRAKSGIIKVS</sequence>
<dbReference type="AlphaFoldDB" id="A0A0R1PQV6"/>
<protein>
    <recommendedName>
        <fullName evidence="1">DUF4097 domain-containing protein</fullName>
    </recommendedName>
</protein>
<dbReference type="GeneID" id="96667246"/>
<gene>
    <name evidence="2" type="ORF">FD33_GL001312</name>
</gene>
<keyword evidence="3" id="KW-1185">Reference proteome</keyword>
<reference evidence="2 3" key="1">
    <citation type="journal article" date="2015" name="Genome Announc.">
        <title>Expanding the biotechnology potential of lactobacilli through comparative genomics of 213 strains and associated genera.</title>
        <authorList>
            <person name="Sun Z."/>
            <person name="Harris H.M."/>
            <person name="McCann A."/>
            <person name="Guo C."/>
            <person name="Argimon S."/>
            <person name="Zhang W."/>
            <person name="Yang X."/>
            <person name="Jeffery I.B."/>
            <person name="Cooney J.C."/>
            <person name="Kagawa T.F."/>
            <person name="Liu W."/>
            <person name="Song Y."/>
            <person name="Salvetti E."/>
            <person name="Wrobel A."/>
            <person name="Rasinkangas P."/>
            <person name="Parkhill J."/>
            <person name="Rea M.C."/>
            <person name="O'Sullivan O."/>
            <person name="Ritari J."/>
            <person name="Douillard F.P."/>
            <person name="Paul Ross R."/>
            <person name="Yang R."/>
            <person name="Briner A.E."/>
            <person name="Felis G.E."/>
            <person name="de Vos W.M."/>
            <person name="Barrangou R."/>
            <person name="Klaenhammer T.R."/>
            <person name="Caufield P.W."/>
            <person name="Cui Y."/>
            <person name="Zhang H."/>
            <person name="O'Toole P.W."/>
        </authorList>
    </citation>
    <scope>NUCLEOTIDE SEQUENCE [LARGE SCALE GENOMIC DNA]</scope>
    <source>
        <strain evidence="2 3">DSM 13238</strain>
    </source>
</reference>
<dbReference type="InterPro" id="IPR025164">
    <property type="entry name" value="Toastrack_DUF4097"/>
</dbReference>
<evidence type="ECO:0000313" key="3">
    <source>
        <dbReference type="Proteomes" id="UP000051908"/>
    </source>
</evidence>
<dbReference type="Proteomes" id="UP000051908">
    <property type="component" value="Unassembled WGS sequence"/>
</dbReference>
<dbReference type="PATRIC" id="fig|1122151.5.peg.1364"/>
<evidence type="ECO:0000259" key="1">
    <source>
        <dbReference type="Pfam" id="PF13349"/>
    </source>
</evidence>
<accession>A0A0R1PQV6</accession>
<organism evidence="2 3">
    <name type="scientific">Companilactobacillus paralimentarius DSM 13238 = JCM 10415</name>
    <dbReference type="NCBI Taxonomy" id="1122151"/>
    <lineage>
        <taxon>Bacteria</taxon>
        <taxon>Bacillati</taxon>
        <taxon>Bacillota</taxon>
        <taxon>Bacilli</taxon>
        <taxon>Lactobacillales</taxon>
        <taxon>Lactobacillaceae</taxon>
        <taxon>Companilactobacillus</taxon>
    </lineage>
</organism>
<feature type="domain" description="DUF4097" evidence="1">
    <location>
        <begin position="198"/>
        <end position="457"/>
    </location>
</feature>
<proteinExistence type="predicted"/>
<dbReference type="OrthoDB" id="2240353at2"/>
<dbReference type="RefSeq" id="WP_025085515.1">
    <property type="nucleotide sequence ID" value="NZ_AZES01000024.1"/>
</dbReference>
<dbReference type="Pfam" id="PF13349">
    <property type="entry name" value="DUF4097"/>
    <property type="match status" value="1"/>
</dbReference>
<name>A0A0R1PQV6_9LACO</name>
<evidence type="ECO:0000313" key="2">
    <source>
        <dbReference type="EMBL" id="KRL31962.1"/>
    </source>
</evidence>
<dbReference type="EMBL" id="AZES01000024">
    <property type="protein sequence ID" value="KRL31962.1"/>
    <property type="molecule type" value="Genomic_DNA"/>
</dbReference>
<comment type="caution">
    <text evidence="2">The sequence shown here is derived from an EMBL/GenBank/DDBJ whole genome shotgun (WGS) entry which is preliminary data.</text>
</comment>